<sequence length="68" mass="7388">MKPRLTPRKAISPRQGIDLMIAAQLLVLICILLAATLAALSWQLTLLLAIPPTVGGALLSWVRSKFPR</sequence>
<dbReference type="Proteomes" id="UP000235861">
    <property type="component" value="Unassembled WGS sequence"/>
</dbReference>
<reference evidence="2 3" key="1">
    <citation type="submission" date="2017-11" db="EMBL/GenBank/DDBJ databases">
        <title>Draft genome sequence of environmental isolate Aeromonas cavernicola sp. nov. MDC 2508.</title>
        <authorList>
            <person name="Colston S.M."/>
            <person name="Navarro A."/>
            <person name="Martinez-Murcia A.J."/>
            <person name="Graf J."/>
        </authorList>
    </citation>
    <scope>NUCLEOTIDE SEQUENCE [LARGE SCALE GENOMIC DNA]</scope>
    <source>
        <strain evidence="2 3">MDC 2508</strain>
    </source>
</reference>
<proteinExistence type="predicted"/>
<feature type="transmembrane region" description="Helical" evidence="1">
    <location>
        <begin position="21"/>
        <end position="40"/>
    </location>
</feature>
<comment type="caution">
    <text evidence="2">The sequence shown here is derived from an EMBL/GenBank/DDBJ whole genome shotgun (WGS) entry which is preliminary data.</text>
</comment>
<dbReference type="RefSeq" id="WP_100293349.1">
    <property type="nucleotide sequence ID" value="NZ_PGGC01000052.1"/>
</dbReference>
<keyword evidence="1" id="KW-0812">Transmembrane</keyword>
<dbReference type="AlphaFoldDB" id="A0A2H9U6H2"/>
<protein>
    <submittedName>
        <fullName evidence="2">Uncharacterized protein</fullName>
    </submittedName>
</protein>
<accession>A0A2H9U6H2</accession>
<keyword evidence="3" id="KW-1185">Reference proteome</keyword>
<name>A0A2H9U6H2_9GAMM</name>
<evidence type="ECO:0000313" key="3">
    <source>
        <dbReference type="Proteomes" id="UP000235861"/>
    </source>
</evidence>
<dbReference type="EMBL" id="PGGC01000052">
    <property type="protein sequence ID" value="PJG59635.1"/>
    <property type="molecule type" value="Genomic_DNA"/>
</dbReference>
<feature type="transmembrane region" description="Helical" evidence="1">
    <location>
        <begin position="46"/>
        <end position="62"/>
    </location>
</feature>
<evidence type="ECO:0000313" key="2">
    <source>
        <dbReference type="EMBL" id="PJG59635.1"/>
    </source>
</evidence>
<gene>
    <name evidence="2" type="ORF">CUC53_06200</name>
</gene>
<evidence type="ECO:0000256" key="1">
    <source>
        <dbReference type="SAM" id="Phobius"/>
    </source>
</evidence>
<keyword evidence="1" id="KW-0472">Membrane</keyword>
<keyword evidence="1" id="KW-1133">Transmembrane helix</keyword>
<organism evidence="2 3">
    <name type="scientific">Aeromonas cavernicola</name>
    <dbReference type="NCBI Taxonomy" id="1006623"/>
    <lineage>
        <taxon>Bacteria</taxon>
        <taxon>Pseudomonadati</taxon>
        <taxon>Pseudomonadota</taxon>
        <taxon>Gammaproteobacteria</taxon>
        <taxon>Aeromonadales</taxon>
        <taxon>Aeromonadaceae</taxon>
        <taxon>Aeromonas</taxon>
    </lineage>
</organism>